<accession>A0A9W9MFV2</accession>
<evidence type="ECO:0000256" key="1">
    <source>
        <dbReference type="SAM" id="MobiDB-lite"/>
    </source>
</evidence>
<name>A0A9W9MFV2_9EURO</name>
<evidence type="ECO:0000313" key="3">
    <source>
        <dbReference type="Proteomes" id="UP001150879"/>
    </source>
</evidence>
<keyword evidence="3" id="KW-1185">Reference proteome</keyword>
<sequence length="590" mass="64518">MDNPSVPQEADPAGAAGVPSGMPLSSFDSLQDDLVEAYRKYFEYAELISTGHNLAPQFADDSLWSSDIQRMAARIFGEPRPRVVEAEDTVRTLIEWTDVLGAMLTVGDFERQPNGMYHCRVRGVLIEVTMDTYFEILTGVTDRLLQPLQGLSDEQKETRVRLKLRANLVQTYYNLFTFSHSVMGSIEDLDSPQFVHTGAQANPAPEEVEIPTTASVTSVLNNPNSQDYSEDSSSDSEETQNPAVKEGSPAAKEEQVNSELSDIPRHESVNSAHDTQGHVSAADFLGQYHIDSESDSDEYFPTSQSGASFTGSNVNSNYAISASDVLERHSTDLPIDMDNSGYLGDVSRDDSAVSASNVDNDAQPLNVLRGNSIGPVRNPDTRTVIYTSLLAAVEQVNSMNANAGLVDNTTTHPVNNNVVSNMDTINANARAEKSSTTSNTASNLVGPWLENISTPVYTNDNNANPSESEIHPRIKNEDTSGSTVIVAENSRRTRSGGPKRTRVESPYPAVPAYKPRTFIKYTRDEAKNASAFANRMVEMGCTIEELETEYAEKFSVSRTATAICKKFSIKGSYAFLKPIREAKKQKTESG</sequence>
<reference evidence="2" key="1">
    <citation type="submission" date="2022-11" db="EMBL/GenBank/DDBJ databases">
        <authorList>
            <person name="Petersen C."/>
        </authorList>
    </citation>
    <scope>NUCLEOTIDE SEQUENCE</scope>
    <source>
        <strain evidence="2">IBT 16849</strain>
    </source>
</reference>
<protein>
    <submittedName>
        <fullName evidence="2">Uncharacterized protein</fullName>
    </submittedName>
</protein>
<dbReference type="EMBL" id="JAPQKP010000003">
    <property type="protein sequence ID" value="KAJ5199357.1"/>
    <property type="molecule type" value="Genomic_DNA"/>
</dbReference>
<feature type="compositionally biased region" description="Polar residues" evidence="1">
    <location>
        <begin position="301"/>
        <end position="314"/>
    </location>
</feature>
<feature type="region of interest" description="Disordered" evidence="1">
    <location>
        <begin position="1"/>
        <end position="22"/>
    </location>
</feature>
<organism evidence="2 3">
    <name type="scientific">Penicillium cf. griseofulvum</name>
    <dbReference type="NCBI Taxonomy" id="2972120"/>
    <lineage>
        <taxon>Eukaryota</taxon>
        <taxon>Fungi</taxon>
        <taxon>Dikarya</taxon>
        <taxon>Ascomycota</taxon>
        <taxon>Pezizomycotina</taxon>
        <taxon>Eurotiomycetes</taxon>
        <taxon>Eurotiomycetidae</taxon>
        <taxon>Eurotiales</taxon>
        <taxon>Aspergillaceae</taxon>
        <taxon>Penicillium</taxon>
    </lineage>
</organism>
<reference evidence="2" key="2">
    <citation type="journal article" date="2023" name="IMA Fungus">
        <title>Comparative genomic study of the Penicillium genus elucidates a diverse pangenome and 15 lateral gene transfer events.</title>
        <authorList>
            <person name="Petersen C."/>
            <person name="Sorensen T."/>
            <person name="Nielsen M.R."/>
            <person name="Sondergaard T.E."/>
            <person name="Sorensen J.L."/>
            <person name="Fitzpatrick D.A."/>
            <person name="Frisvad J.C."/>
            <person name="Nielsen K.L."/>
        </authorList>
    </citation>
    <scope>NUCLEOTIDE SEQUENCE</scope>
    <source>
        <strain evidence="2">IBT 16849</strain>
    </source>
</reference>
<dbReference type="Proteomes" id="UP001150879">
    <property type="component" value="Unassembled WGS sequence"/>
</dbReference>
<evidence type="ECO:0000313" key="2">
    <source>
        <dbReference type="EMBL" id="KAJ5199357.1"/>
    </source>
</evidence>
<proteinExistence type="predicted"/>
<feature type="region of interest" description="Disordered" evidence="1">
    <location>
        <begin position="218"/>
        <end position="262"/>
    </location>
</feature>
<feature type="compositionally biased region" description="Acidic residues" evidence="1">
    <location>
        <begin position="228"/>
        <end position="238"/>
    </location>
</feature>
<comment type="caution">
    <text evidence="2">The sequence shown here is derived from an EMBL/GenBank/DDBJ whole genome shotgun (WGS) entry which is preliminary data.</text>
</comment>
<feature type="region of interest" description="Disordered" evidence="1">
    <location>
        <begin position="294"/>
        <end position="314"/>
    </location>
</feature>
<gene>
    <name evidence="2" type="ORF">N7472_004561</name>
</gene>
<dbReference type="AlphaFoldDB" id="A0A9W9MFV2"/>